<feature type="transmembrane region" description="Helical" evidence="1">
    <location>
        <begin position="298"/>
        <end position="315"/>
    </location>
</feature>
<feature type="transmembrane region" description="Helical" evidence="1">
    <location>
        <begin position="525"/>
        <end position="545"/>
    </location>
</feature>
<feature type="transmembrane region" description="Helical" evidence="1">
    <location>
        <begin position="378"/>
        <end position="398"/>
    </location>
</feature>
<keyword evidence="4" id="KW-1185">Reference proteome</keyword>
<dbReference type="Proteomes" id="UP001500200">
    <property type="component" value="Unassembled WGS sequence"/>
</dbReference>
<reference evidence="4" key="1">
    <citation type="journal article" date="2019" name="Int. J. Syst. Evol. Microbiol.">
        <title>The Global Catalogue of Microorganisms (GCM) 10K type strain sequencing project: providing services to taxonomists for standard genome sequencing and annotation.</title>
        <authorList>
            <consortium name="The Broad Institute Genomics Platform"/>
            <consortium name="The Broad Institute Genome Sequencing Center for Infectious Disease"/>
            <person name="Wu L."/>
            <person name="Ma J."/>
        </authorList>
    </citation>
    <scope>NUCLEOTIDE SEQUENCE [LARGE SCALE GENOMIC DNA]</scope>
    <source>
        <strain evidence="4">JCM 18514</strain>
    </source>
</reference>
<feature type="transmembrane region" description="Helical" evidence="1">
    <location>
        <begin position="349"/>
        <end position="366"/>
    </location>
</feature>
<organism evidence="3 4">
    <name type="scientific">Arthrobacter gyeryongensis</name>
    <dbReference type="NCBI Taxonomy" id="1650592"/>
    <lineage>
        <taxon>Bacteria</taxon>
        <taxon>Bacillati</taxon>
        <taxon>Actinomycetota</taxon>
        <taxon>Actinomycetes</taxon>
        <taxon>Micrococcales</taxon>
        <taxon>Micrococcaceae</taxon>
        <taxon>Arthrobacter</taxon>
    </lineage>
</organism>
<feature type="domain" description="Glycosyltransferase RgtA/B/C/D-like" evidence="2">
    <location>
        <begin position="250"/>
        <end position="382"/>
    </location>
</feature>
<name>A0ABP9SNL8_9MICC</name>
<dbReference type="RefSeq" id="WP_345451429.1">
    <property type="nucleotide sequence ID" value="NZ_BAABKK010000026.1"/>
</dbReference>
<protein>
    <recommendedName>
        <fullName evidence="2">Glycosyltransferase RgtA/B/C/D-like domain-containing protein</fullName>
    </recommendedName>
</protein>
<keyword evidence="1" id="KW-0472">Membrane</keyword>
<evidence type="ECO:0000313" key="3">
    <source>
        <dbReference type="EMBL" id="GAA5198687.1"/>
    </source>
</evidence>
<feature type="transmembrane region" description="Helical" evidence="1">
    <location>
        <begin position="29"/>
        <end position="49"/>
    </location>
</feature>
<feature type="transmembrane region" description="Helical" evidence="1">
    <location>
        <begin position="552"/>
        <end position="574"/>
    </location>
</feature>
<dbReference type="EMBL" id="BAABKK010000026">
    <property type="protein sequence ID" value="GAA5198687.1"/>
    <property type="molecule type" value="Genomic_DNA"/>
</dbReference>
<proteinExistence type="predicted"/>
<feature type="transmembrane region" description="Helical" evidence="1">
    <location>
        <begin position="327"/>
        <end position="343"/>
    </location>
</feature>
<accession>A0ABP9SNL8</accession>
<feature type="transmembrane region" description="Helical" evidence="1">
    <location>
        <begin position="55"/>
        <end position="77"/>
    </location>
</feature>
<sequence length="625" mass="68502">MPETQARPVLEAPEQAVTRNPPKVKLSTWIWLGSAVLAALVAGFIAPTLMPSRAFQILAAFGVFIAVVGARTTFGFYSELAGRIRGWREEPVRHHKLSAAPGLIFCGMLAFILLGVLFWPSPHIANYNYALTGCGALFVLFVLPPLYRASAAFGRRLETAPRWVRPAFLCVAMVLALLVQLRLGYALQVLPGWDAGAVAESAFGVADGSKSTIYDYFNMYPNNLAITVALTRYSQVMVALGVPSGGLLYAAIVLNCVVLCTAILLTYLCARQLVNEGAAVFTLLPSALYLVLSPYISVVYSDSVGILFPVLLFYLHLKAVRAGRWQVKLVLWTLLGAVTAVGYNLKPTAAFATAAIIGVYALEYLFRNKSALHKLRALVGVLAATAIGFTATNTAMWVDIKAQSYVGFNVDQNTKAFPWTHFLMMGATGIGAFTQSDVNGTAAIQDPTERYQHGLEVYAQRVSDMGYPGYLQFIDRKAVWTFGDGSFHTWGEGLLLNQKDPFPIKDPLSNKIKDYLWGNGAHFDLMTGVWQSGWLALLFLVALPLRVRSPRLLTSSAAIMRWSLLALTLFLLFFETRPRYLYLYVPFFILLATLTLSALTTPSHGRRSILSAASTNPDEKAPLKL</sequence>
<feature type="transmembrane region" description="Helical" evidence="1">
    <location>
        <begin position="580"/>
        <end position="599"/>
    </location>
</feature>
<feature type="transmembrane region" description="Helical" evidence="1">
    <location>
        <begin position="247"/>
        <end position="268"/>
    </location>
</feature>
<dbReference type="InterPro" id="IPR038731">
    <property type="entry name" value="RgtA/B/C-like"/>
</dbReference>
<evidence type="ECO:0000256" key="1">
    <source>
        <dbReference type="SAM" id="Phobius"/>
    </source>
</evidence>
<keyword evidence="1" id="KW-1133">Transmembrane helix</keyword>
<feature type="transmembrane region" description="Helical" evidence="1">
    <location>
        <begin position="273"/>
        <end position="292"/>
    </location>
</feature>
<feature type="transmembrane region" description="Helical" evidence="1">
    <location>
        <begin position="127"/>
        <end position="147"/>
    </location>
</feature>
<feature type="transmembrane region" description="Helical" evidence="1">
    <location>
        <begin position="97"/>
        <end position="121"/>
    </location>
</feature>
<comment type="caution">
    <text evidence="3">The sequence shown here is derived from an EMBL/GenBank/DDBJ whole genome shotgun (WGS) entry which is preliminary data.</text>
</comment>
<evidence type="ECO:0000313" key="4">
    <source>
        <dbReference type="Proteomes" id="UP001500200"/>
    </source>
</evidence>
<gene>
    <name evidence="3" type="ORF">GCM10023346_36520</name>
</gene>
<dbReference type="Pfam" id="PF13231">
    <property type="entry name" value="PMT_2"/>
    <property type="match status" value="1"/>
</dbReference>
<keyword evidence="1" id="KW-0812">Transmembrane</keyword>
<evidence type="ECO:0000259" key="2">
    <source>
        <dbReference type="Pfam" id="PF13231"/>
    </source>
</evidence>
<feature type="transmembrane region" description="Helical" evidence="1">
    <location>
        <begin position="167"/>
        <end position="185"/>
    </location>
</feature>